<proteinExistence type="predicted"/>
<dbReference type="KEGG" id="rah:Rahaq_3606"/>
<organism evidence="1 2">
    <name type="scientific">Rahnella sp. (strain Y9602)</name>
    <dbReference type="NCBI Taxonomy" id="2703885"/>
    <lineage>
        <taxon>Bacteria</taxon>
        <taxon>Pseudomonadati</taxon>
        <taxon>Pseudomonadota</taxon>
        <taxon>Gammaproteobacteria</taxon>
        <taxon>Enterobacterales</taxon>
        <taxon>Yersiniaceae</taxon>
        <taxon>Rahnella</taxon>
    </lineage>
</organism>
<gene>
    <name evidence="1" type="ordered locus">Rahaq_3606</name>
</gene>
<evidence type="ECO:0000313" key="2">
    <source>
        <dbReference type="Proteomes" id="UP000007257"/>
    </source>
</evidence>
<accession>A0A0H3FDS7</accession>
<dbReference type="EMBL" id="CP002505">
    <property type="protein sequence ID" value="ADW75196.1"/>
    <property type="molecule type" value="Genomic_DNA"/>
</dbReference>
<name>A0A0H3FDS7_RAHSY</name>
<dbReference type="Proteomes" id="UP000007257">
    <property type="component" value="Chromosome"/>
</dbReference>
<protein>
    <submittedName>
        <fullName evidence="1">Uncharacterized protein</fullName>
    </submittedName>
</protein>
<reference evidence="2" key="1">
    <citation type="submission" date="2011-01" db="EMBL/GenBank/DDBJ databases">
        <title>Complete sequence of chromosome of Rahnella sp. Y9602.</title>
        <authorList>
            <consortium name="US DOE Joint Genome Institute"/>
            <person name="Lucas S."/>
            <person name="Copeland A."/>
            <person name="Lapidus A."/>
            <person name="Cheng J.-F."/>
            <person name="Goodwin L."/>
            <person name="Pitluck S."/>
            <person name="Lu M."/>
            <person name="Detter J.C."/>
            <person name="Han C."/>
            <person name="Tapia R."/>
            <person name="Land M."/>
            <person name="Hauser L."/>
            <person name="Kyrpides N."/>
            <person name="Ivanova N."/>
            <person name="Ovchinnikova G."/>
            <person name="Pagani I."/>
            <person name="Sobecky P.A."/>
            <person name="Martinez R.J."/>
            <person name="Woyke T."/>
        </authorList>
    </citation>
    <scope>NUCLEOTIDE SEQUENCE [LARGE SCALE GENOMIC DNA]</scope>
    <source>
        <strain evidence="2">Y9602</strain>
    </source>
</reference>
<evidence type="ECO:0000313" key="1">
    <source>
        <dbReference type="EMBL" id="ADW75196.1"/>
    </source>
</evidence>
<reference evidence="1 2" key="2">
    <citation type="journal article" date="2012" name="J. Bacteriol.">
        <title>Complete Genome Sequence of Rahnella sp. Strain Y9602, a Gammaproteobacterium Isolate from Metal- and Radionuclide-Contaminated Soil.</title>
        <authorList>
            <person name="Martinez R.J."/>
            <person name="Bruce D."/>
            <person name="Detter C."/>
            <person name="Goodwin L.A."/>
            <person name="Han J."/>
            <person name="Han C.S."/>
            <person name="Held B."/>
            <person name="Land M.L."/>
            <person name="Mikhailova N."/>
            <person name="Nolan M."/>
            <person name="Pennacchio L."/>
            <person name="Pitluck S."/>
            <person name="Tapia R."/>
            <person name="Woyke T."/>
            <person name="Sobecky P.A."/>
        </authorList>
    </citation>
    <scope>NUCLEOTIDE SEQUENCE [LARGE SCALE GENOMIC DNA]</scope>
    <source>
        <strain evidence="1 2">Y9602</strain>
    </source>
</reference>
<dbReference type="AlphaFoldDB" id="A0A0H3FDS7"/>
<dbReference type="HOGENOM" id="CLU_3405039_0_0_6"/>
<sequence length="30" mass="3581">MSEKNDLKSFGCVLLYVQILKSFKYDLERI</sequence>